<dbReference type="EMBL" id="CAJVPW010076632">
    <property type="protein sequence ID" value="CAG8798120.1"/>
    <property type="molecule type" value="Genomic_DNA"/>
</dbReference>
<protein>
    <submittedName>
        <fullName evidence="1">17995_t:CDS:1</fullName>
    </submittedName>
</protein>
<sequence length="40" mass="4483">NTTVARNGLKDFIKSINFFNGVPRFGDGQVDRIRSTALEK</sequence>
<proteinExistence type="predicted"/>
<feature type="non-terminal residue" evidence="1">
    <location>
        <position position="1"/>
    </location>
</feature>
<keyword evidence="2" id="KW-1185">Reference proteome</keyword>
<organism evidence="1 2">
    <name type="scientific">Cetraspora pellucida</name>
    <dbReference type="NCBI Taxonomy" id="1433469"/>
    <lineage>
        <taxon>Eukaryota</taxon>
        <taxon>Fungi</taxon>
        <taxon>Fungi incertae sedis</taxon>
        <taxon>Mucoromycota</taxon>
        <taxon>Glomeromycotina</taxon>
        <taxon>Glomeromycetes</taxon>
        <taxon>Diversisporales</taxon>
        <taxon>Gigasporaceae</taxon>
        <taxon>Cetraspora</taxon>
    </lineage>
</organism>
<dbReference type="Proteomes" id="UP000789366">
    <property type="component" value="Unassembled WGS sequence"/>
</dbReference>
<gene>
    <name evidence="1" type="ORF">SPELUC_LOCUS17813</name>
</gene>
<name>A0ACA9RKD2_9GLOM</name>
<comment type="caution">
    <text evidence="1">The sequence shown here is derived from an EMBL/GenBank/DDBJ whole genome shotgun (WGS) entry which is preliminary data.</text>
</comment>
<feature type="non-terminal residue" evidence="1">
    <location>
        <position position="40"/>
    </location>
</feature>
<reference evidence="1" key="1">
    <citation type="submission" date="2021-06" db="EMBL/GenBank/DDBJ databases">
        <authorList>
            <person name="Kallberg Y."/>
            <person name="Tangrot J."/>
            <person name="Rosling A."/>
        </authorList>
    </citation>
    <scope>NUCLEOTIDE SEQUENCE</scope>
    <source>
        <strain evidence="1">28 12/20/2015</strain>
    </source>
</reference>
<evidence type="ECO:0000313" key="1">
    <source>
        <dbReference type="EMBL" id="CAG8798120.1"/>
    </source>
</evidence>
<accession>A0ACA9RKD2</accession>
<evidence type="ECO:0000313" key="2">
    <source>
        <dbReference type="Proteomes" id="UP000789366"/>
    </source>
</evidence>